<dbReference type="PROSITE" id="PS00166">
    <property type="entry name" value="ENOYL_COA_HYDRATASE"/>
    <property type="match status" value="1"/>
</dbReference>
<dbReference type="AlphaFoldDB" id="A0ABD5PIK5"/>
<dbReference type="InterPro" id="IPR018376">
    <property type="entry name" value="Enoyl-CoA_hyd/isom_CS"/>
</dbReference>
<keyword evidence="4" id="KW-1185">Reference proteome</keyword>
<feature type="region of interest" description="Disordered" evidence="2">
    <location>
        <begin position="243"/>
        <end position="266"/>
    </location>
</feature>
<evidence type="ECO:0000313" key="4">
    <source>
        <dbReference type="Proteomes" id="UP001595898"/>
    </source>
</evidence>
<comment type="similarity">
    <text evidence="1">Belongs to the enoyl-CoA hydratase/isomerase family.</text>
</comment>
<dbReference type="Gene3D" id="1.10.12.10">
    <property type="entry name" value="Lyase 2-enoyl-coa Hydratase, Chain A, domain 2"/>
    <property type="match status" value="1"/>
</dbReference>
<protein>
    <submittedName>
        <fullName evidence="3">Enoyl-CoA hydratase/isomerase family protein</fullName>
    </submittedName>
</protein>
<dbReference type="Proteomes" id="UP001595898">
    <property type="component" value="Unassembled WGS sequence"/>
</dbReference>
<evidence type="ECO:0000256" key="2">
    <source>
        <dbReference type="SAM" id="MobiDB-lite"/>
    </source>
</evidence>
<reference evidence="3 4" key="1">
    <citation type="journal article" date="2019" name="Int. J. Syst. Evol. Microbiol.">
        <title>The Global Catalogue of Microorganisms (GCM) 10K type strain sequencing project: providing services to taxonomists for standard genome sequencing and annotation.</title>
        <authorList>
            <consortium name="The Broad Institute Genomics Platform"/>
            <consortium name="The Broad Institute Genome Sequencing Center for Infectious Disease"/>
            <person name="Wu L."/>
            <person name="Ma J."/>
        </authorList>
    </citation>
    <scope>NUCLEOTIDE SEQUENCE [LARGE SCALE GENOMIC DNA]</scope>
    <source>
        <strain evidence="3 4">WLHS5</strain>
    </source>
</reference>
<dbReference type="PANTHER" id="PTHR43459">
    <property type="entry name" value="ENOYL-COA HYDRATASE"/>
    <property type="match status" value="1"/>
</dbReference>
<dbReference type="Pfam" id="PF00378">
    <property type="entry name" value="ECH_1"/>
    <property type="match status" value="1"/>
</dbReference>
<dbReference type="EMBL" id="JBHSFA010000001">
    <property type="protein sequence ID" value="MFC4540347.1"/>
    <property type="molecule type" value="Genomic_DNA"/>
</dbReference>
<organism evidence="3 4">
    <name type="scientific">Halosolutus amylolyticus</name>
    <dbReference type="NCBI Taxonomy" id="2932267"/>
    <lineage>
        <taxon>Archaea</taxon>
        <taxon>Methanobacteriati</taxon>
        <taxon>Methanobacteriota</taxon>
        <taxon>Stenosarchaea group</taxon>
        <taxon>Halobacteria</taxon>
        <taxon>Halobacteriales</taxon>
        <taxon>Natrialbaceae</taxon>
        <taxon>Halosolutus</taxon>
    </lineage>
</organism>
<dbReference type="InterPro" id="IPR014748">
    <property type="entry name" value="Enoyl-CoA_hydra_C"/>
</dbReference>
<evidence type="ECO:0000313" key="3">
    <source>
        <dbReference type="EMBL" id="MFC4540347.1"/>
    </source>
</evidence>
<dbReference type="InterPro" id="IPR001753">
    <property type="entry name" value="Enoyl-CoA_hydra/iso"/>
</dbReference>
<dbReference type="InterPro" id="IPR029045">
    <property type="entry name" value="ClpP/crotonase-like_dom_sf"/>
</dbReference>
<dbReference type="CDD" id="cd06558">
    <property type="entry name" value="crotonase-like"/>
    <property type="match status" value="1"/>
</dbReference>
<comment type="caution">
    <text evidence="3">The sequence shown here is derived from an EMBL/GenBank/DDBJ whole genome shotgun (WGS) entry which is preliminary data.</text>
</comment>
<dbReference type="Gene3D" id="3.90.226.10">
    <property type="entry name" value="2-enoyl-CoA Hydratase, Chain A, domain 1"/>
    <property type="match status" value="1"/>
</dbReference>
<accession>A0ABD5PIK5</accession>
<name>A0ABD5PIK5_9EURY</name>
<sequence length="266" mass="28957">MSESNTVSFELSEGIARIELNRPEKYNAYVPSMGDEILTALDEVQERDDVRCIVLEGRGEAFSAGGDIDGMKERVGTDVQVMEQAERLSSGANRVVTRLFRASVPTVAKIDGLAVGAGASLALACDLLLASETARIGFGFRQVGLTVDTGVSYFLPRLVGSNVAKELVYTGELVDADRGADIGIFNHVFADEEFDENAEEIIETIADGPTRALRQSKRLIDDAQHLPFESVLDNEAIAQGAMMGTPEHEEGVRSFLEDREPQFRDL</sequence>
<dbReference type="PANTHER" id="PTHR43459:SF1">
    <property type="entry name" value="EG:BACN32G11.4 PROTEIN"/>
    <property type="match status" value="1"/>
</dbReference>
<gene>
    <name evidence="3" type="ORF">ACFO5R_00130</name>
</gene>
<proteinExistence type="inferred from homology"/>
<dbReference type="RefSeq" id="WP_250142393.1">
    <property type="nucleotide sequence ID" value="NZ_JALIQP010000007.1"/>
</dbReference>
<feature type="compositionally biased region" description="Basic and acidic residues" evidence="2">
    <location>
        <begin position="246"/>
        <end position="266"/>
    </location>
</feature>
<evidence type="ECO:0000256" key="1">
    <source>
        <dbReference type="RuleBase" id="RU003707"/>
    </source>
</evidence>
<dbReference type="SUPFAM" id="SSF52096">
    <property type="entry name" value="ClpP/crotonase"/>
    <property type="match status" value="1"/>
</dbReference>